<feature type="signal peptide" evidence="1">
    <location>
        <begin position="1"/>
        <end position="24"/>
    </location>
</feature>
<feature type="chain" id="PRO_5030558333" evidence="1">
    <location>
        <begin position="25"/>
        <end position="139"/>
    </location>
</feature>
<dbReference type="AlphaFoldDB" id="A0A7T8GYT1"/>
<accession>A0A7T8GYT1</accession>
<proteinExistence type="predicted"/>
<evidence type="ECO:0000256" key="1">
    <source>
        <dbReference type="SAM" id="SignalP"/>
    </source>
</evidence>
<reference evidence="3" key="1">
    <citation type="submission" date="2021-01" db="EMBL/GenBank/DDBJ databases">
        <title>Caligus Genome Assembly.</title>
        <authorList>
            <person name="Gallardo-Escarate C."/>
        </authorList>
    </citation>
    <scope>NUCLEOTIDE SEQUENCE [LARGE SCALE GENOMIC DNA]</scope>
</reference>
<name>A0A7T8GYT1_CALRO</name>
<sequence length="139" mass="15521">MADIIPLLLPVLLVSLSLVSKVFPFRPPDHFSSFIISGGSWDKAKVIAEETESYSPPENRFIKKLIRYGNGFIHDEEGSPSKGVIQLKNNSNRYKIHFSSLNSQGEIFRNGAGVLESGGHRGKKWQCFKGKRDLNDSLS</sequence>
<dbReference type="EMBL" id="CP045898">
    <property type="protein sequence ID" value="QQP40294.1"/>
    <property type="molecule type" value="Genomic_DNA"/>
</dbReference>
<organism evidence="2 3">
    <name type="scientific">Caligus rogercresseyi</name>
    <name type="common">Sea louse</name>
    <dbReference type="NCBI Taxonomy" id="217165"/>
    <lineage>
        <taxon>Eukaryota</taxon>
        <taxon>Metazoa</taxon>
        <taxon>Ecdysozoa</taxon>
        <taxon>Arthropoda</taxon>
        <taxon>Crustacea</taxon>
        <taxon>Multicrustacea</taxon>
        <taxon>Hexanauplia</taxon>
        <taxon>Copepoda</taxon>
        <taxon>Siphonostomatoida</taxon>
        <taxon>Caligidae</taxon>
        <taxon>Caligus</taxon>
    </lineage>
</organism>
<gene>
    <name evidence="2" type="ORF">FKW44_014290</name>
</gene>
<dbReference type="Proteomes" id="UP000595437">
    <property type="component" value="Chromosome 9"/>
</dbReference>
<protein>
    <submittedName>
        <fullName evidence="2">Uncharacterized protein</fullName>
    </submittedName>
</protein>
<evidence type="ECO:0000313" key="3">
    <source>
        <dbReference type="Proteomes" id="UP000595437"/>
    </source>
</evidence>
<keyword evidence="1" id="KW-0732">Signal</keyword>
<dbReference type="OrthoDB" id="423498at2759"/>
<evidence type="ECO:0000313" key="2">
    <source>
        <dbReference type="EMBL" id="QQP40294.1"/>
    </source>
</evidence>
<keyword evidence="3" id="KW-1185">Reference proteome</keyword>